<gene>
    <name evidence="4" type="primary">Rcbtb2_0</name>
    <name evidence="4" type="ORF">g.49769</name>
</gene>
<evidence type="ECO:0000256" key="3">
    <source>
        <dbReference type="SAM" id="MobiDB-lite"/>
    </source>
</evidence>
<dbReference type="InterPro" id="IPR009091">
    <property type="entry name" value="RCC1/BLIP-II"/>
</dbReference>
<dbReference type="Gene3D" id="2.130.10.30">
    <property type="entry name" value="Regulator of chromosome condensation 1/beta-lactamase-inhibitor protein II"/>
    <property type="match status" value="2"/>
</dbReference>
<feature type="repeat" description="RCC1" evidence="2">
    <location>
        <begin position="105"/>
        <end position="149"/>
    </location>
</feature>
<evidence type="ECO:0000256" key="1">
    <source>
        <dbReference type="ARBA" id="ARBA00022737"/>
    </source>
</evidence>
<reference evidence="4" key="1">
    <citation type="journal article" date="2016" name="Gigascience">
        <title>De novo construction of an expanded transcriptome assembly for the western tarnished plant bug, Lygus hesperus.</title>
        <authorList>
            <person name="Tassone E.E."/>
            <person name="Geib S.M."/>
            <person name="Hall B."/>
            <person name="Fabrick J.A."/>
            <person name="Brent C.S."/>
            <person name="Hull J.J."/>
        </authorList>
    </citation>
    <scope>NUCLEOTIDE SEQUENCE</scope>
</reference>
<dbReference type="PROSITE" id="PS50012">
    <property type="entry name" value="RCC1_3"/>
    <property type="match status" value="2"/>
</dbReference>
<organism evidence="4">
    <name type="scientific">Lygus hesperus</name>
    <name type="common">Western plant bug</name>
    <dbReference type="NCBI Taxonomy" id="30085"/>
    <lineage>
        <taxon>Eukaryota</taxon>
        <taxon>Metazoa</taxon>
        <taxon>Ecdysozoa</taxon>
        <taxon>Arthropoda</taxon>
        <taxon>Hexapoda</taxon>
        <taxon>Insecta</taxon>
        <taxon>Pterygota</taxon>
        <taxon>Neoptera</taxon>
        <taxon>Paraneoptera</taxon>
        <taxon>Hemiptera</taxon>
        <taxon>Heteroptera</taxon>
        <taxon>Panheteroptera</taxon>
        <taxon>Cimicomorpha</taxon>
        <taxon>Miridae</taxon>
        <taxon>Mirini</taxon>
        <taxon>Lygus</taxon>
    </lineage>
</organism>
<dbReference type="AlphaFoldDB" id="A0A146LN09"/>
<evidence type="ECO:0000313" key="4">
    <source>
        <dbReference type="EMBL" id="JAQ09308.1"/>
    </source>
</evidence>
<dbReference type="Pfam" id="PF13540">
    <property type="entry name" value="RCC1_2"/>
    <property type="match status" value="2"/>
</dbReference>
<feature type="region of interest" description="Disordered" evidence="3">
    <location>
        <begin position="349"/>
        <end position="473"/>
    </location>
</feature>
<protein>
    <submittedName>
        <fullName evidence="4">RCC1 and BTB domain-containing protein 2</fullName>
    </submittedName>
</protein>
<dbReference type="EMBL" id="GDHC01009321">
    <property type="protein sequence ID" value="JAQ09308.1"/>
    <property type="molecule type" value="Transcribed_RNA"/>
</dbReference>
<sequence length="473" mass="52191">MSTESVDDAVSLLRGWDILDGCEDLLLSQVRYIHAFSDMGALFVTMDDQVYGVGQNGEHNLLGVEGENYLREVLEEPSRVERLSGRGVIGISVGMWLGAAVTEDGSLYRWGFTSEDSTILLPELVTLYSGTKFTQVTCGAAFFAALTDKNQVYMWGSMNMCTEPTDARLLSLTHTITSLSCGWWHVAMLTDKGQVYTCGYGEDGQLGYPWYEYDDIYSAKKMDIRPVCKQVVCGSISTLCLSTYGEIWACGENDIWQGSLGVDSEEYCIITPKKVRIDATIKEIAATWGSPNIYAALSTEGRIYCWGESRYPALLKNISSLIEACRNERTSFELDKMVFPLESKTTVKPLVLQTSPEPPVITDSQENPCERGEDPCDGDEHDNGDDLDHTLIEGEIPESQNQDLNGEDNQEKTIQQNGSTPPEEDAPDIERDVNENAGDEVEESTDPTSEPATETSEPPPETTSESASETPPE</sequence>
<dbReference type="InterPro" id="IPR051210">
    <property type="entry name" value="Ub_ligase/GEF_domain"/>
</dbReference>
<feature type="compositionally biased region" description="Low complexity" evidence="3">
    <location>
        <begin position="446"/>
        <end position="473"/>
    </location>
</feature>
<dbReference type="PANTHER" id="PTHR22870:SF408">
    <property type="entry name" value="OS09G0560450 PROTEIN"/>
    <property type="match status" value="1"/>
</dbReference>
<feature type="repeat" description="RCC1" evidence="2">
    <location>
        <begin position="193"/>
        <end position="244"/>
    </location>
</feature>
<accession>A0A146LN09</accession>
<proteinExistence type="predicted"/>
<name>A0A146LN09_LYGHE</name>
<dbReference type="PANTHER" id="PTHR22870">
    <property type="entry name" value="REGULATOR OF CHROMOSOME CONDENSATION"/>
    <property type="match status" value="1"/>
</dbReference>
<dbReference type="SUPFAM" id="SSF50985">
    <property type="entry name" value="RCC1/BLIP-II"/>
    <property type="match status" value="1"/>
</dbReference>
<evidence type="ECO:0000256" key="2">
    <source>
        <dbReference type="PROSITE-ProRule" id="PRU00235"/>
    </source>
</evidence>
<dbReference type="InterPro" id="IPR000408">
    <property type="entry name" value="Reg_chr_condens"/>
</dbReference>
<keyword evidence="1" id="KW-0677">Repeat</keyword>